<reference evidence="2 3" key="1">
    <citation type="submission" date="2015-08" db="EMBL/GenBank/DDBJ databases">
        <title>Ancestral chromatin configuration constrains chromatin evolution on differentiating sex chromosomes in Drosophila.</title>
        <authorList>
            <person name="Zhou Q."/>
            <person name="Bachtrog D."/>
        </authorList>
    </citation>
    <scope>NUCLEOTIDE SEQUENCE [LARGE SCALE GENOMIC DNA]</scope>
    <source>
        <tissue evidence="2">Whole larvae</tissue>
    </source>
</reference>
<feature type="compositionally biased region" description="Low complexity" evidence="1">
    <location>
        <begin position="268"/>
        <end position="280"/>
    </location>
</feature>
<evidence type="ECO:0000313" key="3">
    <source>
        <dbReference type="Proteomes" id="UP000494163"/>
    </source>
</evidence>
<dbReference type="OrthoDB" id="8062421at2759"/>
<dbReference type="OMA" id="SSCSYER"/>
<dbReference type="STRING" id="30019.A0A0M3QZJ2"/>
<feature type="region of interest" description="Disordered" evidence="1">
    <location>
        <begin position="1"/>
        <end position="41"/>
    </location>
</feature>
<evidence type="ECO:0000256" key="1">
    <source>
        <dbReference type="SAM" id="MobiDB-lite"/>
    </source>
</evidence>
<evidence type="ECO:0000313" key="2">
    <source>
        <dbReference type="EMBL" id="ALC49513.1"/>
    </source>
</evidence>
<dbReference type="EMBL" id="CP012528">
    <property type="protein sequence ID" value="ALC49513.1"/>
    <property type="molecule type" value="Genomic_DNA"/>
</dbReference>
<feature type="region of interest" description="Disordered" evidence="1">
    <location>
        <begin position="251"/>
        <end position="294"/>
    </location>
</feature>
<keyword evidence="3" id="KW-1185">Reference proteome</keyword>
<gene>
    <name evidence="2" type="ORF">Dbus_chrXg1369</name>
</gene>
<dbReference type="Proteomes" id="UP000494163">
    <property type="component" value="Chromosome X"/>
</dbReference>
<proteinExistence type="predicted"/>
<dbReference type="AlphaFoldDB" id="A0A0M3QZJ2"/>
<sequence length="411" mass="45477">MTMSRLKAENKRRSAMGNFQRHRSMPESLTPHGNAEDQQKLDESLSLANSSETDTHVRDESYERLVNEKEQLKYYNDFLESDLQKKMDDMIVLRKSFNAVRTELMECKDKLKRQSATTLSSASMTFGGRQSSLRSLLYYPPAMKPLTGDTIAKATQTDLTPCTACANLSDLSVMPAIAANATPHPNVNMNDITYDSSAGSIEMPLLSMPPAVRQLKSGNPIQRINMKPLSLNFSRESTDVDANGNSIIAENSTVNSLQPSSSNRIATNNSGSSHPSSNDSAIEIESRSPQPAYHSQPALGIGQMIDSCNQECMYFDRRNNCVIKVMPLSHTNATTGVNTSSCSRSFSVMPLLDNTQRMQRRKKSLVARMRRILGSCVRCEDSNQTMDNSNGTYTVGISLLSNESDLSQNVR</sequence>
<accession>A0A0M3QZJ2</accession>
<feature type="compositionally biased region" description="Basic and acidic residues" evidence="1">
    <location>
        <begin position="1"/>
        <end position="12"/>
    </location>
</feature>
<protein>
    <submittedName>
        <fullName evidence="2">Swa</fullName>
    </submittedName>
</protein>
<name>A0A0M3QZJ2_DROBS</name>
<organism evidence="2 3">
    <name type="scientific">Drosophila busckii</name>
    <name type="common">Fruit fly</name>
    <dbReference type="NCBI Taxonomy" id="30019"/>
    <lineage>
        <taxon>Eukaryota</taxon>
        <taxon>Metazoa</taxon>
        <taxon>Ecdysozoa</taxon>
        <taxon>Arthropoda</taxon>
        <taxon>Hexapoda</taxon>
        <taxon>Insecta</taxon>
        <taxon>Pterygota</taxon>
        <taxon>Neoptera</taxon>
        <taxon>Endopterygota</taxon>
        <taxon>Diptera</taxon>
        <taxon>Brachycera</taxon>
        <taxon>Muscomorpha</taxon>
        <taxon>Ephydroidea</taxon>
        <taxon>Drosophilidae</taxon>
        <taxon>Drosophila</taxon>
    </lineage>
</organism>
<feature type="compositionally biased region" description="Polar residues" evidence="1">
    <location>
        <begin position="251"/>
        <end position="267"/>
    </location>
</feature>